<proteinExistence type="predicted"/>
<protein>
    <submittedName>
        <fullName evidence="1">Uncharacterized protein</fullName>
    </submittedName>
</protein>
<dbReference type="EMBL" id="CADCXU010015228">
    <property type="protein sequence ID" value="CAB0004799.1"/>
    <property type="molecule type" value="Genomic_DNA"/>
</dbReference>
<dbReference type="Proteomes" id="UP000479000">
    <property type="component" value="Unassembled WGS sequence"/>
</dbReference>
<keyword evidence="2" id="KW-1185">Reference proteome</keyword>
<accession>A0A6H5GTC2</accession>
<dbReference type="AlphaFoldDB" id="A0A6H5GTC2"/>
<sequence length="285" mass="32024">MPLVNNLRAAFDALLAPERPDEEFRGDMRVPDHGEMLLMGFNGLFNLEPSRNLMVQYFKQLVTPPTWSIVDQIKDPQKYYARSVMDDNVREILDATFFVKKLETFVAVLRMCRSNAHGFRGGPKAPQVPHDLDSLTKPMRKYIANYISSQILGIFSTSTAILICRLLEQQGINVTPRHSFLTEMRRAAQTMHGFQPRLKEAIEQQQNLITSAEQRLKWAAGANPALCEVMSAFEAAVASHKSKISKESVLAKNISGMASSILNYEALRTPTTEATHHDKAFIAVC</sequence>
<dbReference type="OrthoDB" id="10065496at2759"/>
<name>A0A6H5GTC2_9HEMI</name>
<gene>
    <name evidence="1" type="ORF">NTEN_LOCUS10276</name>
</gene>
<evidence type="ECO:0000313" key="2">
    <source>
        <dbReference type="Proteomes" id="UP000479000"/>
    </source>
</evidence>
<evidence type="ECO:0000313" key="1">
    <source>
        <dbReference type="EMBL" id="CAB0004799.1"/>
    </source>
</evidence>
<organism evidence="1 2">
    <name type="scientific">Nesidiocoris tenuis</name>
    <dbReference type="NCBI Taxonomy" id="355587"/>
    <lineage>
        <taxon>Eukaryota</taxon>
        <taxon>Metazoa</taxon>
        <taxon>Ecdysozoa</taxon>
        <taxon>Arthropoda</taxon>
        <taxon>Hexapoda</taxon>
        <taxon>Insecta</taxon>
        <taxon>Pterygota</taxon>
        <taxon>Neoptera</taxon>
        <taxon>Paraneoptera</taxon>
        <taxon>Hemiptera</taxon>
        <taxon>Heteroptera</taxon>
        <taxon>Panheteroptera</taxon>
        <taxon>Cimicomorpha</taxon>
        <taxon>Miridae</taxon>
        <taxon>Dicyphina</taxon>
        <taxon>Nesidiocoris</taxon>
    </lineage>
</organism>
<reference evidence="1 2" key="1">
    <citation type="submission" date="2020-02" db="EMBL/GenBank/DDBJ databases">
        <authorList>
            <person name="Ferguson B K."/>
        </authorList>
    </citation>
    <scope>NUCLEOTIDE SEQUENCE [LARGE SCALE GENOMIC DNA]</scope>
</reference>